<evidence type="ECO:0000313" key="3">
    <source>
        <dbReference type="Proteomes" id="UP001162131"/>
    </source>
</evidence>
<sequence>MYIYSSQIKMKIIPIVLIIVVSWLVYFVINCLDLFVNVKLHHDEDCEKIMLPLEAEDLAWYGNVIISGMSDLKASFYKHLAAKQIQKGSLIYIDPISKSWGYISMINYPENLPFNPIGFDIYNNKTLYAINTAFGDFGERIEVFSLSDSKEGIQAHYLRSIIFGNNWLGKLNDIAVLKEGHFYVSEEIFYPDTPEGRDHSFWPSIKNMIWSIIGNIQVLCIAKKLQTKLLNALAKIIVIWSYYFK</sequence>
<dbReference type="InterPro" id="IPR051288">
    <property type="entry name" value="Serum_paraoxonase/arylesterase"/>
</dbReference>
<dbReference type="EMBL" id="CAJZBQ010000015">
    <property type="protein sequence ID" value="CAG9316320.1"/>
    <property type="molecule type" value="Genomic_DNA"/>
</dbReference>
<reference evidence="2" key="1">
    <citation type="submission" date="2021-09" db="EMBL/GenBank/DDBJ databases">
        <authorList>
            <consortium name="AG Swart"/>
            <person name="Singh M."/>
            <person name="Singh A."/>
            <person name="Seah K."/>
            <person name="Emmerich C."/>
        </authorList>
    </citation>
    <scope>NUCLEOTIDE SEQUENCE</scope>
    <source>
        <strain evidence="2">ATCC30299</strain>
    </source>
</reference>
<gene>
    <name evidence="2" type="ORF">BSTOLATCC_MIC15753</name>
</gene>
<accession>A0AAU9IYF9</accession>
<protein>
    <recommendedName>
        <fullName evidence="4">Adipocyte plasma membrane-associated protein</fullName>
    </recommendedName>
</protein>
<dbReference type="PANTHER" id="PTHR11799:SF12">
    <property type="entry name" value="PARAOXONASE-RELATED"/>
    <property type="match status" value="1"/>
</dbReference>
<organism evidence="2 3">
    <name type="scientific">Blepharisma stoltei</name>
    <dbReference type="NCBI Taxonomy" id="1481888"/>
    <lineage>
        <taxon>Eukaryota</taxon>
        <taxon>Sar</taxon>
        <taxon>Alveolata</taxon>
        <taxon>Ciliophora</taxon>
        <taxon>Postciliodesmatophora</taxon>
        <taxon>Heterotrichea</taxon>
        <taxon>Heterotrichida</taxon>
        <taxon>Blepharismidae</taxon>
        <taxon>Blepharisma</taxon>
    </lineage>
</organism>
<dbReference type="InterPro" id="IPR011042">
    <property type="entry name" value="6-blade_b-propeller_TolB-like"/>
</dbReference>
<evidence type="ECO:0000256" key="1">
    <source>
        <dbReference type="SAM" id="Phobius"/>
    </source>
</evidence>
<feature type="transmembrane region" description="Helical" evidence="1">
    <location>
        <begin position="12"/>
        <end position="29"/>
    </location>
</feature>
<evidence type="ECO:0000313" key="2">
    <source>
        <dbReference type="EMBL" id="CAG9316320.1"/>
    </source>
</evidence>
<keyword evidence="1" id="KW-1133">Transmembrane helix</keyword>
<keyword evidence="1" id="KW-0812">Transmembrane</keyword>
<keyword evidence="3" id="KW-1185">Reference proteome</keyword>
<dbReference type="PANTHER" id="PTHR11799">
    <property type="entry name" value="PARAOXONASE"/>
    <property type="match status" value="1"/>
</dbReference>
<name>A0AAU9IYF9_9CILI</name>
<dbReference type="Gene3D" id="2.120.10.30">
    <property type="entry name" value="TolB, C-terminal domain"/>
    <property type="match status" value="1"/>
</dbReference>
<proteinExistence type="predicted"/>
<dbReference type="AlphaFoldDB" id="A0AAU9IYF9"/>
<comment type="caution">
    <text evidence="2">The sequence shown here is derived from an EMBL/GenBank/DDBJ whole genome shotgun (WGS) entry which is preliminary data.</text>
</comment>
<dbReference type="Proteomes" id="UP001162131">
    <property type="component" value="Unassembled WGS sequence"/>
</dbReference>
<evidence type="ECO:0008006" key="4">
    <source>
        <dbReference type="Google" id="ProtNLM"/>
    </source>
</evidence>
<keyword evidence="1" id="KW-0472">Membrane</keyword>